<evidence type="ECO:0000256" key="1">
    <source>
        <dbReference type="ARBA" id="ARBA00022679"/>
    </source>
</evidence>
<proteinExistence type="predicted"/>
<dbReference type="InterPro" id="IPR023213">
    <property type="entry name" value="CAT-like_dom_sf"/>
</dbReference>
<evidence type="ECO:0000313" key="4">
    <source>
        <dbReference type="Proteomes" id="UP000634136"/>
    </source>
</evidence>
<dbReference type="AlphaFoldDB" id="A0A834TJG3"/>
<dbReference type="InterPro" id="IPR051504">
    <property type="entry name" value="Plant_metabolite_acyltrans"/>
</dbReference>
<dbReference type="Gene3D" id="3.30.559.10">
    <property type="entry name" value="Chloramphenicol acetyltransferase-like domain"/>
    <property type="match status" value="2"/>
</dbReference>
<keyword evidence="4" id="KW-1185">Reference proteome</keyword>
<dbReference type="GO" id="GO:0016747">
    <property type="term" value="F:acyltransferase activity, transferring groups other than amino-acyl groups"/>
    <property type="evidence" value="ECO:0007669"/>
    <property type="project" value="UniProtKB-ARBA"/>
</dbReference>
<dbReference type="PANTHER" id="PTHR31625">
    <property type="match status" value="1"/>
</dbReference>
<dbReference type="OrthoDB" id="1862401at2759"/>
<gene>
    <name evidence="3" type="ORF">G2W53_027862</name>
</gene>
<keyword evidence="2" id="KW-0012">Acyltransferase</keyword>
<reference evidence="3" key="1">
    <citation type="submission" date="2020-09" db="EMBL/GenBank/DDBJ databases">
        <title>Genome-Enabled Discovery of Anthraquinone Biosynthesis in Senna tora.</title>
        <authorList>
            <person name="Kang S.-H."/>
            <person name="Pandey R.P."/>
            <person name="Lee C.-M."/>
            <person name="Sim J.-S."/>
            <person name="Jeong J.-T."/>
            <person name="Choi B.-S."/>
            <person name="Jung M."/>
            <person name="Ginzburg D."/>
            <person name="Zhao K."/>
            <person name="Won S.Y."/>
            <person name="Oh T.-J."/>
            <person name="Yu Y."/>
            <person name="Kim N.-H."/>
            <person name="Lee O.R."/>
            <person name="Lee T.-H."/>
            <person name="Bashyal P."/>
            <person name="Kim T.-S."/>
            <person name="Lee W.-H."/>
            <person name="Kawkins C."/>
            <person name="Kim C.-K."/>
            <person name="Kim J.S."/>
            <person name="Ahn B.O."/>
            <person name="Rhee S.Y."/>
            <person name="Sohng J.K."/>
        </authorList>
    </citation>
    <scope>NUCLEOTIDE SEQUENCE</scope>
    <source>
        <tissue evidence="3">Leaf</tissue>
    </source>
</reference>
<name>A0A834TJG3_9FABA</name>
<dbReference type="Pfam" id="PF02458">
    <property type="entry name" value="Transferase"/>
    <property type="match status" value="2"/>
</dbReference>
<evidence type="ECO:0000256" key="2">
    <source>
        <dbReference type="ARBA" id="ARBA00023315"/>
    </source>
</evidence>
<accession>A0A834TJG3</accession>
<evidence type="ECO:0000313" key="3">
    <source>
        <dbReference type="EMBL" id="KAF7822407.1"/>
    </source>
</evidence>
<organism evidence="3 4">
    <name type="scientific">Senna tora</name>
    <dbReference type="NCBI Taxonomy" id="362788"/>
    <lineage>
        <taxon>Eukaryota</taxon>
        <taxon>Viridiplantae</taxon>
        <taxon>Streptophyta</taxon>
        <taxon>Embryophyta</taxon>
        <taxon>Tracheophyta</taxon>
        <taxon>Spermatophyta</taxon>
        <taxon>Magnoliopsida</taxon>
        <taxon>eudicotyledons</taxon>
        <taxon>Gunneridae</taxon>
        <taxon>Pentapetalae</taxon>
        <taxon>rosids</taxon>
        <taxon>fabids</taxon>
        <taxon>Fabales</taxon>
        <taxon>Fabaceae</taxon>
        <taxon>Caesalpinioideae</taxon>
        <taxon>Cassia clade</taxon>
        <taxon>Senna</taxon>
    </lineage>
</organism>
<protein>
    <submittedName>
        <fullName evidence="3">Phenolic glucoside malonyltransferase 1-like</fullName>
    </submittedName>
</protein>
<dbReference type="EMBL" id="JAAIUW010000008">
    <property type="protein sequence ID" value="KAF7822407.1"/>
    <property type="molecule type" value="Genomic_DNA"/>
</dbReference>
<comment type="caution">
    <text evidence="3">The sequence shown here is derived from an EMBL/GenBank/DDBJ whole genome shotgun (WGS) entry which is preliminary data.</text>
</comment>
<sequence length="461" mass="51165">MHKSHLGFRKEKPKIRQKKKMAMKTIEVCRIEPSSSPTSLTLPLTFFDLFWLRLPPVERLFFYHFPHPPSHFFHSLLPSLKLSLSLSLSHFLPLSGHLSWPLHSPKPLVTYQPGHDAVSLTVAESDADFDLLSGFGFSDAMQCHHLIPHLDSSHDRSSVLALQITLFPNSGFSIAISSHHAVLDGKTSTSFMKSWAYICKNNPKSSKSEISICLPPDLAPSLDRSLIEDPKELGMRYASDWLNHGGPNNRSLEVWNLPLPEGAVRGVFELTRSDIENLKRFVTSKRRHFGRVSTFVVCCAYAGRLEPPLPETYFGNCVGSRMAMVETREILMGEEGDGVVAAVEVMVEALESLKDGVLKGAESWVSKLQGGFGTEDDWVIGGAGTPRFGVYETDFGWGRPKKVEMTSVDRTGAIWFTESRNGGGDGGVEIGLVMKKSVMQEFASLFVKHLQFITQATASDE</sequence>
<keyword evidence="1 3" id="KW-0808">Transferase</keyword>
<dbReference type="Proteomes" id="UP000634136">
    <property type="component" value="Unassembled WGS sequence"/>
</dbReference>